<gene>
    <name evidence="1" type="ORF">OSB1V03_LOCUS5380</name>
</gene>
<accession>A0A7R9KKN8</accession>
<dbReference type="AlphaFoldDB" id="A0A7R9KKN8"/>
<sequence>MKLGFDLAYTLGGWPGPTWTIPVSVDTFEQTFDLVRAFDITSSPQNSLTFNTNNVHGSGHVLAANVATTRSVDDINTRDSRRTCPKWLNTRLMVVSNTCRQCHCVPSLTITSNRVPYIVSTRWPPLPTDPMLNFMLCVLRTVLAVIPLAGALLCFESTLESTYRPLDQTIGLRQTFPVMSDIDEDVNFLCCLPVDSFARFTTDDESVITLSLLKLLKQLKRLQNK</sequence>
<dbReference type="EMBL" id="OC857263">
    <property type="protein sequence ID" value="CAD7624942.1"/>
    <property type="molecule type" value="Genomic_DNA"/>
</dbReference>
<proteinExistence type="predicted"/>
<keyword evidence="2" id="KW-1185">Reference proteome</keyword>
<dbReference type="OrthoDB" id="6515954at2759"/>
<evidence type="ECO:0000313" key="1">
    <source>
        <dbReference type="EMBL" id="CAD7624942.1"/>
    </source>
</evidence>
<dbReference type="Proteomes" id="UP000759131">
    <property type="component" value="Unassembled WGS sequence"/>
</dbReference>
<organism evidence="1">
    <name type="scientific">Medioppia subpectinata</name>
    <dbReference type="NCBI Taxonomy" id="1979941"/>
    <lineage>
        <taxon>Eukaryota</taxon>
        <taxon>Metazoa</taxon>
        <taxon>Ecdysozoa</taxon>
        <taxon>Arthropoda</taxon>
        <taxon>Chelicerata</taxon>
        <taxon>Arachnida</taxon>
        <taxon>Acari</taxon>
        <taxon>Acariformes</taxon>
        <taxon>Sarcoptiformes</taxon>
        <taxon>Oribatida</taxon>
        <taxon>Brachypylina</taxon>
        <taxon>Oppioidea</taxon>
        <taxon>Oppiidae</taxon>
        <taxon>Medioppia</taxon>
    </lineage>
</organism>
<evidence type="ECO:0000313" key="2">
    <source>
        <dbReference type="Proteomes" id="UP000759131"/>
    </source>
</evidence>
<name>A0A7R9KKN8_9ACAR</name>
<reference evidence="1" key="1">
    <citation type="submission" date="2020-11" db="EMBL/GenBank/DDBJ databases">
        <authorList>
            <person name="Tran Van P."/>
        </authorList>
    </citation>
    <scope>NUCLEOTIDE SEQUENCE</scope>
</reference>
<dbReference type="EMBL" id="CAJPIZ010002688">
    <property type="protein sequence ID" value="CAG2105372.1"/>
    <property type="molecule type" value="Genomic_DNA"/>
</dbReference>
<protein>
    <submittedName>
        <fullName evidence="1">Uncharacterized protein</fullName>
    </submittedName>
</protein>